<evidence type="ECO:0000313" key="2">
    <source>
        <dbReference type="EMBL" id="SCE77186.1"/>
    </source>
</evidence>
<protein>
    <submittedName>
        <fullName evidence="2">Carboxymethylenebutenolidase</fullName>
    </submittedName>
</protein>
<dbReference type="InterPro" id="IPR051049">
    <property type="entry name" value="Dienelactone_hydrolase-like"/>
</dbReference>
<dbReference type="PANTHER" id="PTHR46623">
    <property type="entry name" value="CARBOXYMETHYLENEBUTENOLIDASE-RELATED"/>
    <property type="match status" value="1"/>
</dbReference>
<dbReference type="Proteomes" id="UP000198797">
    <property type="component" value="Unassembled WGS sequence"/>
</dbReference>
<evidence type="ECO:0000259" key="1">
    <source>
        <dbReference type="Pfam" id="PF01738"/>
    </source>
</evidence>
<gene>
    <name evidence="2" type="ORF">GA0070216_10213</name>
</gene>
<dbReference type="EMBL" id="FMCU01000002">
    <property type="protein sequence ID" value="SCE77186.1"/>
    <property type="molecule type" value="Genomic_DNA"/>
</dbReference>
<dbReference type="OrthoDB" id="9787933at2"/>
<dbReference type="SUPFAM" id="SSF53474">
    <property type="entry name" value="alpha/beta-Hydrolases"/>
    <property type="match status" value="1"/>
</dbReference>
<reference evidence="3" key="1">
    <citation type="submission" date="2016-06" db="EMBL/GenBank/DDBJ databases">
        <authorList>
            <person name="Varghese N."/>
            <person name="Submissions Spin"/>
        </authorList>
    </citation>
    <scope>NUCLEOTIDE SEQUENCE [LARGE SCALE GENOMIC DNA]</scope>
    <source>
        <strain evidence="3">DSM 44100</strain>
    </source>
</reference>
<dbReference type="GO" id="GO:0016787">
    <property type="term" value="F:hydrolase activity"/>
    <property type="evidence" value="ECO:0007669"/>
    <property type="project" value="InterPro"/>
</dbReference>
<name>A0A1C4UZV1_9ACTN</name>
<proteinExistence type="predicted"/>
<dbReference type="STRING" id="121616.GA0070216_10213"/>
<dbReference type="RefSeq" id="WP_091239067.1">
    <property type="nucleotide sequence ID" value="NZ_FMCU01000002.1"/>
</dbReference>
<keyword evidence="3" id="KW-1185">Reference proteome</keyword>
<evidence type="ECO:0000313" key="3">
    <source>
        <dbReference type="Proteomes" id="UP000198797"/>
    </source>
</evidence>
<dbReference type="AlphaFoldDB" id="A0A1C4UZV1"/>
<accession>A0A1C4UZV1</accession>
<dbReference type="Gene3D" id="3.40.50.1820">
    <property type="entry name" value="alpha/beta hydrolase"/>
    <property type="match status" value="1"/>
</dbReference>
<feature type="domain" description="Dienelactone hydrolase" evidence="1">
    <location>
        <begin position="17"/>
        <end position="247"/>
    </location>
</feature>
<dbReference type="PANTHER" id="PTHR46623:SF10">
    <property type="entry name" value="CARBOXYMETHYLENEBUTENOLIDASE HOMOLOG"/>
    <property type="match status" value="1"/>
</dbReference>
<dbReference type="Pfam" id="PF01738">
    <property type="entry name" value="DLH"/>
    <property type="match status" value="1"/>
</dbReference>
<dbReference type="InterPro" id="IPR002925">
    <property type="entry name" value="Dienelactn_hydro"/>
</dbReference>
<organism evidence="2 3">
    <name type="scientific">Micromonospora matsumotoense</name>
    <dbReference type="NCBI Taxonomy" id="121616"/>
    <lineage>
        <taxon>Bacteria</taxon>
        <taxon>Bacillati</taxon>
        <taxon>Actinomycetota</taxon>
        <taxon>Actinomycetes</taxon>
        <taxon>Micromonosporales</taxon>
        <taxon>Micromonosporaceae</taxon>
        <taxon>Micromonospora</taxon>
    </lineage>
</organism>
<sequence>MAGTTTVEVPTSDGAADAYLARPDGDGPFPAVLFFMDAFGLRPRLAEMAERIAARGYLVLVPNLFHRTGRMPQFDLADLADPQRRGELFGQIVPLISTLTPELVARDTGAYLGFLAARGDVAPGPVAIVGYCMGGTNALRAIEAHPDRIAALASFHAGRVVTDESDSPHRGVGTVTGELYFAHADRDESMTADHIATLEGALDAAGVSYRSEVYTGAPHGFTMADTAMYDEQAAERHWTALFDLLERTFRGTARRSDDGPHASA</sequence>
<dbReference type="InterPro" id="IPR029058">
    <property type="entry name" value="AB_hydrolase_fold"/>
</dbReference>